<dbReference type="GO" id="GO:0003677">
    <property type="term" value="F:DNA binding"/>
    <property type="evidence" value="ECO:0007669"/>
    <property type="project" value="UniProtKB-KW"/>
</dbReference>
<gene>
    <name evidence="10" type="ORF">PACLA_8A035299</name>
</gene>
<dbReference type="SUPFAM" id="SSF53098">
    <property type="entry name" value="Ribonuclease H-like"/>
    <property type="match status" value="1"/>
</dbReference>
<keyword evidence="7" id="KW-0238">DNA-binding</keyword>
<dbReference type="InterPro" id="IPR043502">
    <property type="entry name" value="DNA/RNA_pol_sf"/>
</dbReference>
<dbReference type="InterPro" id="IPR004868">
    <property type="entry name" value="DNA-dir_DNA_pol_B_mt/vir"/>
</dbReference>
<dbReference type="OrthoDB" id="10066876at2759"/>
<evidence type="ECO:0000256" key="7">
    <source>
        <dbReference type="ARBA" id="ARBA00023125"/>
    </source>
</evidence>
<evidence type="ECO:0000256" key="2">
    <source>
        <dbReference type="ARBA" id="ARBA00012417"/>
    </source>
</evidence>
<dbReference type="AlphaFoldDB" id="A0A7D9EJK0"/>
<evidence type="ECO:0000256" key="8">
    <source>
        <dbReference type="ARBA" id="ARBA00049244"/>
    </source>
</evidence>
<dbReference type="EC" id="2.7.7.7" evidence="2"/>
<proteinExistence type="inferred from homology"/>
<dbReference type="GO" id="GO:0003887">
    <property type="term" value="F:DNA-directed DNA polymerase activity"/>
    <property type="evidence" value="ECO:0007669"/>
    <property type="project" value="UniProtKB-KW"/>
</dbReference>
<dbReference type="SUPFAM" id="SSF56672">
    <property type="entry name" value="DNA/RNA polymerases"/>
    <property type="match status" value="1"/>
</dbReference>
<evidence type="ECO:0000256" key="5">
    <source>
        <dbReference type="ARBA" id="ARBA00022705"/>
    </source>
</evidence>
<comment type="similarity">
    <text evidence="1">Belongs to the DNA polymerase type-B family.</text>
</comment>
<comment type="caution">
    <text evidence="10">The sequence shown here is derived from an EMBL/GenBank/DDBJ whole genome shotgun (WGS) entry which is preliminary data.</text>
</comment>
<dbReference type="GO" id="GO:0000166">
    <property type="term" value="F:nucleotide binding"/>
    <property type="evidence" value="ECO:0007669"/>
    <property type="project" value="InterPro"/>
</dbReference>
<sequence>MLFFDFECRQENGNHEPNLCVIQNEAGDEWVFEGDNTRNGFCEWLFQKERANCVVMAQNFQGYDSYFILQYLRENGVKYDVIMRGAKVLSLSVDMFKIRFIDSLNFIPMRLADFPKTFGIEELAKGYFPNLFDKKENENYVGSIPPTPYYNPNGMSPAAKEKFLHWHRNLKDNDYVFNFQEEILAYCRSDVDILRRCCLEFRELFRDVTKIDPFEKCLIIASACNQVYRTNYLRENTIAIIPPRGYCPENKQSLLAQKWLSYTAERNEICIQHARNGGEKRVGCINCYARDTMNPVKGKTMHDLHQKTVEKIQYLKNQGYNVVEVWECRINRELADNEDMKYYFDQYDGVDPLEPRDALYGGRTDALRLYHECNHDEKIRYVDFTSLYPWCNKMTRTVVGHPLITENFDDISTYFGLVKCTVLPPRGKLMFPLCKTCADACNQTPCDHSDSERAIQGTTWCRVELEKALEKGYQIVQIHEVWHFPETSDDLFKDYIDTFLKIKQEESGYQKDCVTEEQKQHYVDEYLEKSGIHLDPHKIEYNPGLRALAKLMLNSFWGEHHAFIDIFSLHDT</sequence>
<dbReference type="Proteomes" id="UP001152795">
    <property type="component" value="Unassembled WGS sequence"/>
</dbReference>
<reference evidence="10" key="1">
    <citation type="submission" date="2020-04" db="EMBL/GenBank/DDBJ databases">
        <authorList>
            <person name="Alioto T."/>
            <person name="Alioto T."/>
            <person name="Gomez Garrido J."/>
        </authorList>
    </citation>
    <scope>NUCLEOTIDE SEQUENCE</scope>
    <source>
        <strain evidence="10">A484AB</strain>
    </source>
</reference>
<feature type="domain" description="DNA-directed DNA polymerase family B mitochondria/virus" evidence="9">
    <location>
        <begin position="53"/>
        <end position="237"/>
    </location>
</feature>
<dbReference type="InterPro" id="IPR036397">
    <property type="entry name" value="RNaseH_sf"/>
</dbReference>
<dbReference type="InterPro" id="IPR012337">
    <property type="entry name" value="RNaseH-like_sf"/>
</dbReference>
<evidence type="ECO:0000256" key="3">
    <source>
        <dbReference type="ARBA" id="ARBA00022679"/>
    </source>
</evidence>
<comment type="catalytic activity">
    <reaction evidence="8">
        <text>DNA(n) + a 2'-deoxyribonucleoside 5'-triphosphate = DNA(n+1) + diphosphate</text>
        <dbReference type="Rhea" id="RHEA:22508"/>
        <dbReference type="Rhea" id="RHEA-COMP:17339"/>
        <dbReference type="Rhea" id="RHEA-COMP:17340"/>
        <dbReference type="ChEBI" id="CHEBI:33019"/>
        <dbReference type="ChEBI" id="CHEBI:61560"/>
        <dbReference type="ChEBI" id="CHEBI:173112"/>
        <dbReference type="EC" id="2.7.7.7"/>
    </reaction>
</comment>
<protein>
    <recommendedName>
        <fullName evidence="2">DNA-directed DNA polymerase</fullName>
        <ecNumber evidence="2">2.7.7.7</ecNumber>
    </recommendedName>
</protein>
<dbReference type="PANTHER" id="PTHR33568">
    <property type="entry name" value="DNA POLYMERASE"/>
    <property type="match status" value="1"/>
</dbReference>
<evidence type="ECO:0000313" key="11">
    <source>
        <dbReference type="Proteomes" id="UP001152795"/>
    </source>
</evidence>
<evidence type="ECO:0000256" key="4">
    <source>
        <dbReference type="ARBA" id="ARBA00022695"/>
    </source>
</evidence>
<dbReference type="EMBL" id="CACRXK020007017">
    <property type="protein sequence ID" value="CAB4011071.1"/>
    <property type="molecule type" value="Genomic_DNA"/>
</dbReference>
<keyword evidence="3" id="KW-0808">Transferase</keyword>
<feature type="domain" description="DNA-directed DNA polymerase family B mitochondria/virus" evidence="9">
    <location>
        <begin position="356"/>
        <end position="508"/>
    </location>
</feature>
<dbReference type="Gene3D" id="3.30.420.10">
    <property type="entry name" value="Ribonuclease H-like superfamily/Ribonuclease H"/>
    <property type="match status" value="1"/>
</dbReference>
<dbReference type="GO" id="GO:0006260">
    <property type="term" value="P:DNA replication"/>
    <property type="evidence" value="ECO:0007669"/>
    <property type="project" value="UniProtKB-KW"/>
</dbReference>
<evidence type="ECO:0000256" key="6">
    <source>
        <dbReference type="ARBA" id="ARBA00022932"/>
    </source>
</evidence>
<dbReference type="Pfam" id="PF03175">
    <property type="entry name" value="DNA_pol_B_2"/>
    <property type="match status" value="2"/>
</dbReference>
<keyword evidence="11" id="KW-1185">Reference proteome</keyword>
<evidence type="ECO:0000313" key="10">
    <source>
        <dbReference type="EMBL" id="CAB4011071.1"/>
    </source>
</evidence>
<evidence type="ECO:0000256" key="1">
    <source>
        <dbReference type="ARBA" id="ARBA00005755"/>
    </source>
</evidence>
<evidence type="ECO:0000259" key="9">
    <source>
        <dbReference type="Pfam" id="PF03175"/>
    </source>
</evidence>
<accession>A0A7D9EJK0</accession>
<keyword evidence="6" id="KW-0239">DNA-directed DNA polymerase</keyword>
<name>A0A7D9EJK0_PARCT</name>
<organism evidence="10 11">
    <name type="scientific">Paramuricea clavata</name>
    <name type="common">Red gorgonian</name>
    <name type="synonym">Violescent sea-whip</name>
    <dbReference type="NCBI Taxonomy" id="317549"/>
    <lineage>
        <taxon>Eukaryota</taxon>
        <taxon>Metazoa</taxon>
        <taxon>Cnidaria</taxon>
        <taxon>Anthozoa</taxon>
        <taxon>Octocorallia</taxon>
        <taxon>Malacalcyonacea</taxon>
        <taxon>Plexauridae</taxon>
        <taxon>Paramuricea</taxon>
    </lineage>
</organism>
<dbReference type="PANTHER" id="PTHR33568:SF3">
    <property type="entry name" value="DNA-DIRECTED DNA POLYMERASE"/>
    <property type="match status" value="1"/>
</dbReference>
<keyword evidence="5" id="KW-0235">DNA replication</keyword>
<keyword evidence="4" id="KW-0548">Nucleotidyltransferase</keyword>